<dbReference type="Gene3D" id="3.40.50.150">
    <property type="entry name" value="Vaccinia Virus protein VP39"/>
    <property type="match status" value="1"/>
</dbReference>
<dbReference type="GO" id="GO:0032259">
    <property type="term" value="P:methylation"/>
    <property type="evidence" value="ECO:0007669"/>
    <property type="project" value="UniProtKB-KW"/>
</dbReference>
<reference evidence="3" key="1">
    <citation type="submission" date="2016-10" db="EMBL/GenBank/DDBJ databases">
        <authorList>
            <person name="Varghese N."/>
            <person name="Submissions S."/>
        </authorList>
    </citation>
    <scope>NUCLEOTIDE SEQUENCE [LARGE SCALE GENOMIC DNA]</scope>
    <source>
        <strain evidence="3">CGMCC 1.8895</strain>
    </source>
</reference>
<dbReference type="PANTHER" id="PTHR47739">
    <property type="entry name" value="TRNA1(VAL) (ADENINE(37)-N6)-METHYLTRANSFERASE"/>
    <property type="match status" value="1"/>
</dbReference>
<keyword evidence="3" id="KW-1185">Reference proteome</keyword>
<dbReference type="OrthoDB" id="9777257at2"/>
<keyword evidence="2" id="KW-0808">Transferase</keyword>
<evidence type="ECO:0000313" key="2">
    <source>
        <dbReference type="EMBL" id="SDK99384.1"/>
    </source>
</evidence>
<dbReference type="InterPro" id="IPR029063">
    <property type="entry name" value="SAM-dependent_MTases_sf"/>
</dbReference>
<keyword evidence="2" id="KW-0489">Methyltransferase</keyword>
<organism evidence="2 3">
    <name type="scientific">Lacicoccus qingdaonensis</name>
    <dbReference type="NCBI Taxonomy" id="576118"/>
    <lineage>
        <taxon>Bacteria</taxon>
        <taxon>Bacillati</taxon>
        <taxon>Bacillota</taxon>
        <taxon>Bacilli</taxon>
        <taxon>Bacillales</taxon>
        <taxon>Salinicoccaceae</taxon>
        <taxon>Lacicoccus</taxon>
    </lineage>
</organism>
<proteinExistence type="predicted"/>
<protein>
    <submittedName>
        <fullName evidence="2">tRNA1(Val) A37 N6-methylase TrmN6</fullName>
    </submittedName>
</protein>
<accession>A0A1G9GFC8</accession>
<dbReference type="PANTHER" id="PTHR47739:SF1">
    <property type="entry name" value="TRNA1(VAL) (ADENINE(37)-N6)-METHYLTRANSFERASE"/>
    <property type="match status" value="1"/>
</dbReference>
<sequence>MLKDGERLDELFRESMQIIQSRSVFSFSVDALLLADFTKITKRDKKIMDLCSGNGIIPLLLSHRTSLPIDAVEIQEVLVDMAERSFDLNEKSSMLTIHNIDIKNIKSHFEHSSYDVITVNPPYFTNDQPLKTLGPHSIARHEVMIDLEGIIAAARYLIKNKGRLYMVHRAERSEEVTYQLMQNGFRVKKKQFVYNDPASRTAMFVVLEAAFHSQAYVDILQPFYIYGPDNKYSKAMLEVYYG</sequence>
<dbReference type="AlphaFoldDB" id="A0A1G9GFC8"/>
<gene>
    <name evidence="2" type="ORF">SAMN05216216_11712</name>
</gene>
<dbReference type="CDD" id="cd02440">
    <property type="entry name" value="AdoMet_MTases"/>
    <property type="match status" value="1"/>
</dbReference>
<dbReference type="STRING" id="576118.SAMN05216216_11712"/>
<dbReference type="GO" id="GO:0008168">
    <property type="term" value="F:methyltransferase activity"/>
    <property type="evidence" value="ECO:0007669"/>
    <property type="project" value="UniProtKB-KW"/>
</dbReference>
<evidence type="ECO:0000259" key="1">
    <source>
        <dbReference type="Pfam" id="PF05175"/>
    </source>
</evidence>
<evidence type="ECO:0000313" key="3">
    <source>
        <dbReference type="Proteomes" id="UP000199008"/>
    </source>
</evidence>
<dbReference type="Proteomes" id="UP000199008">
    <property type="component" value="Unassembled WGS sequence"/>
</dbReference>
<dbReference type="InterPro" id="IPR050210">
    <property type="entry name" value="tRNA_Adenine-N(6)_MTase"/>
</dbReference>
<dbReference type="InterPro" id="IPR007848">
    <property type="entry name" value="Small_mtfrase_dom"/>
</dbReference>
<dbReference type="SUPFAM" id="SSF53335">
    <property type="entry name" value="S-adenosyl-L-methionine-dependent methyltransferases"/>
    <property type="match status" value="1"/>
</dbReference>
<name>A0A1G9GFC8_9BACL</name>
<dbReference type="Pfam" id="PF05175">
    <property type="entry name" value="MTS"/>
    <property type="match status" value="1"/>
</dbReference>
<dbReference type="EMBL" id="FNFY01000017">
    <property type="protein sequence ID" value="SDK99384.1"/>
    <property type="molecule type" value="Genomic_DNA"/>
</dbReference>
<feature type="domain" description="Methyltransferase small" evidence="1">
    <location>
        <begin position="21"/>
        <end position="176"/>
    </location>
</feature>